<evidence type="ECO:0000313" key="2">
    <source>
        <dbReference type="Proteomes" id="UP001157502"/>
    </source>
</evidence>
<name>A0ACC2FGZ0_DALPE</name>
<evidence type="ECO:0000313" key="1">
    <source>
        <dbReference type="EMBL" id="KAJ7990641.1"/>
    </source>
</evidence>
<organism evidence="1 2">
    <name type="scientific">Dallia pectoralis</name>
    <name type="common">Alaska blackfish</name>
    <dbReference type="NCBI Taxonomy" id="75939"/>
    <lineage>
        <taxon>Eukaryota</taxon>
        <taxon>Metazoa</taxon>
        <taxon>Chordata</taxon>
        <taxon>Craniata</taxon>
        <taxon>Vertebrata</taxon>
        <taxon>Euteleostomi</taxon>
        <taxon>Actinopterygii</taxon>
        <taxon>Neopterygii</taxon>
        <taxon>Teleostei</taxon>
        <taxon>Protacanthopterygii</taxon>
        <taxon>Esociformes</taxon>
        <taxon>Umbridae</taxon>
        <taxon>Dallia</taxon>
    </lineage>
</organism>
<protein>
    <submittedName>
        <fullName evidence="1">Uncharacterized protein</fullName>
    </submittedName>
</protein>
<accession>A0ACC2FGZ0</accession>
<gene>
    <name evidence="1" type="ORF">DPEC_G00302500</name>
</gene>
<comment type="caution">
    <text evidence="1">The sequence shown here is derived from an EMBL/GenBank/DDBJ whole genome shotgun (WGS) entry which is preliminary data.</text>
</comment>
<sequence>MSSHASLTESEFSEDELEGSVLGLDQEEENSGSDVSEDDCKKSPLHGNEVPDGSCQDTKRRGRPIRSKARRVAANVRERKRILDYNQSFNALRKALKHDLNGKRLSKIATLKRAINRISSLTIFLRSHPDSSALPRGQPMCTHAQCPRGQPTCTHAQCPREQPTCTHAQCPRGQPSWVGETRLHVEKDREKDRSSESPVETSCLQGQSHHHLPSQPDQRAPPTLPPGVQRYTDAPVVGHPSPLYLPSPAYAPFSPTENQLHTPFQPRENVSSPMSYSSEWRGGLEYQFGVRATCQPNHTDSLSDSGTAGPFRWQLGQGSSGYQSFLTMH</sequence>
<dbReference type="EMBL" id="CM055755">
    <property type="protein sequence ID" value="KAJ7990641.1"/>
    <property type="molecule type" value="Genomic_DNA"/>
</dbReference>
<reference evidence="1" key="1">
    <citation type="submission" date="2021-05" db="EMBL/GenBank/DDBJ databases">
        <authorList>
            <person name="Pan Q."/>
            <person name="Jouanno E."/>
            <person name="Zahm M."/>
            <person name="Klopp C."/>
            <person name="Cabau C."/>
            <person name="Louis A."/>
            <person name="Berthelot C."/>
            <person name="Parey E."/>
            <person name="Roest Crollius H."/>
            <person name="Montfort J."/>
            <person name="Robinson-Rechavi M."/>
            <person name="Bouchez O."/>
            <person name="Lampietro C."/>
            <person name="Lopez Roques C."/>
            <person name="Donnadieu C."/>
            <person name="Postlethwait J."/>
            <person name="Bobe J."/>
            <person name="Dillon D."/>
            <person name="Chandos A."/>
            <person name="von Hippel F."/>
            <person name="Guiguen Y."/>
        </authorList>
    </citation>
    <scope>NUCLEOTIDE SEQUENCE</scope>
    <source>
        <strain evidence="1">YG-Jan2019</strain>
    </source>
</reference>
<proteinExistence type="predicted"/>
<dbReference type="Proteomes" id="UP001157502">
    <property type="component" value="Chromosome 28"/>
</dbReference>
<keyword evidence="2" id="KW-1185">Reference proteome</keyword>